<evidence type="ECO:0000313" key="2">
    <source>
        <dbReference type="Proteomes" id="UP001589858"/>
    </source>
</evidence>
<accession>A0ABV6SD55</accession>
<protein>
    <submittedName>
        <fullName evidence="1">Uncharacterized protein</fullName>
    </submittedName>
</protein>
<gene>
    <name evidence="1" type="ORF">ACFFF8_21415</name>
</gene>
<proteinExistence type="predicted"/>
<dbReference type="EMBL" id="JBHLTM010000081">
    <property type="protein sequence ID" value="MFC0687149.1"/>
    <property type="molecule type" value="Genomic_DNA"/>
</dbReference>
<sequence length="138" mass="15386">MKPFALNETHTSVSESAFLAITILSEIAKWDDRRVSYSGLWEALHGEPPKQGNYWMKVLSPKLSDLSQWCLEHNLPLIGALIVRKGDRLQNEASVKNLYDFAQSAGVKTGRDPVAFVNQHAAMAQMLDISFVAEIDQA</sequence>
<dbReference type="Proteomes" id="UP001589858">
    <property type="component" value="Unassembled WGS sequence"/>
</dbReference>
<reference evidence="1 2" key="1">
    <citation type="submission" date="2024-09" db="EMBL/GenBank/DDBJ databases">
        <authorList>
            <person name="Sun Q."/>
            <person name="Mori K."/>
        </authorList>
    </citation>
    <scope>NUCLEOTIDE SEQUENCE [LARGE SCALE GENOMIC DNA]</scope>
    <source>
        <strain evidence="1 2">CICC 11035S</strain>
    </source>
</reference>
<dbReference type="RefSeq" id="WP_267221259.1">
    <property type="nucleotide sequence ID" value="NZ_JAPCWC010000009.1"/>
</dbReference>
<organism evidence="1 2">
    <name type="scientific">Novosphingobium clariflavum</name>
    <dbReference type="NCBI Taxonomy" id="2029884"/>
    <lineage>
        <taxon>Bacteria</taxon>
        <taxon>Pseudomonadati</taxon>
        <taxon>Pseudomonadota</taxon>
        <taxon>Alphaproteobacteria</taxon>
        <taxon>Sphingomonadales</taxon>
        <taxon>Sphingomonadaceae</taxon>
        <taxon>Novosphingobium</taxon>
    </lineage>
</organism>
<keyword evidence="2" id="KW-1185">Reference proteome</keyword>
<comment type="caution">
    <text evidence="1">The sequence shown here is derived from an EMBL/GenBank/DDBJ whole genome shotgun (WGS) entry which is preliminary data.</text>
</comment>
<name>A0ABV6SD55_9SPHN</name>
<evidence type="ECO:0000313" key="1">
    <source>
        <dbReference type="EMBL" id="MFC0687149.1"/>
    </source>
</evidence>